<dbReference type="PROSITE" id="PS00571">
    <property type="entry name" value="AMIDASES"/>
    <property type="match status" value="1"/>
</dbReference>
<dbReference type="GO" id="GO:0016740">
    <property type="term" value="F:transferase activity"/>
    <property type="evidence" value="ECO:0007669"/>
    <property type="project" value="UniProtKB-KW"/>
</dbReference>
<accession>A0A4R3LT59</accession>
<reference evidence="3 4" key="1">
    <citation type="submission" date="2019-03" db="EMBL/GenBank/DDBJ databases">
        <title>Genomic Encyclopedia of Type Strains, Phase IV (KMG-IV): sequencing the most valuable type-strain genomes for metagenomic binning, comparative biology and taxonomic classification.</title>
        <authorList>
            <person name="Goeker M."/>
        </authorList>
    </citation>
    <scope>NUCLEOTIDE SEQUENCE [LARGE SCALE GENOMIC DNA]</scope>
    <source>
        <strain evidence="3 4">DSM 24591</strain>
    </source>
</reference>
<name>A0A4R3LT59_9BURK</name>
<protein>
    <submittedName>
        <fullName evidence="3">Aspartyl-tRNA(Asn)/glutamyl-tRNA(Gln) amidotransferase subunit A</fullName>
    </submittedName>
</protein>
<sequence>MDIAATLPETIDEAGRRFRDGSLTIEGLTQSYLERIQKLQPQLNAFITVTDCQALEMARRLDAELRAGKDRGPLHGIPIAYKDNIDTRGIPTTVGSEFLRHRVPDRDAAIVRRLTDAGMVMLGKLNMSEFSSGSSGVNVFYGNVHNPWDLSRAPGGSSSGTGVAVAAGMTLTGIGTDAGGSIRQPASRCGIFGLRPTFGKVDLSGVWPRTRTLGAGGPMTRCVRDAALMMNALTGDDDNCAEDFTSQLDRGVAGLKLGIIENYTFSDIDPEIEQVLRNAVDVLTQLGAEIVTVRIPELTGGLEYSSLFSNVLLYEFNEVLGAQYRNADKSLFGPAVHSDLQRGAQVLPDTYQRILQERPAQSMAVKKIFETVDALLAPVLPNVTPLQSAGPEVWARGRQFNLPFSFIGVPSVSVPCGFALDMPVGLQIVANAQQELLLLRIAAAFEAATDYHRRYPPSIV</sequence>
<organism evidence="3 4">
    <name type="scientific">Paralcaligenes ureilyticus</name>
    <dbReference type="NCBI Taxonomy" id="627131"/>
    <lineage>
        <taxon>Bacteria</taxon>
        <taxon>Pseudomonadati</taxon>
        <taxon>Pseudomonadota</taxon>
        <taxon>Betaproteobacteria</taxon>
        <taxon>Burkholderiales</taxon>
        <taxon>Alcaligenaceae</taxon>
        <taxon>Paralcaligenes</taxon>
    </lineage>
</organism>
<dbReference type="InterPro" id="IPR036928">
    <property type="entry name" value="AS_sf"/>
</dbReference>
<comment type="similarity">
    <text evidence="1">Belongs to the amidase family.</text>
</comment>
<dbReference type="InterPro" id="IPR000120">
    <property type="entry name" value="Amidase"/>
</dbReference>
<evidence type="ECO:0000313" key="3">
    <source>
        <dbReference type="EMBL" id="TCT03722.1"/>
    </source>
</evidence>
<dbReference type="AlphaFoldDB" id="A0A4R3LT59"/>
<dbReference type="InterPro" id="IPR020556">
    <property type="entry name" value="Amidase_CS"/>
</dbReference>
<dbReference type="PANTHER" id="PTHR11895:SF7">
    <property type="entry name" value="GLUTAMYL-TRNA(GLN) AMIDOTRANSFERASE SUBUNIT A, MITOCHONDRIAL"/>
    <property type="match status" value="1"/>
</dbReference>
<feature type="domain" description="Amidase" evidence="2">
    <location>
        <begin position="28"/>
        <end position="439"/>
    </location>
</feature>
<dbReference type="InterPro" id="IPR023631">
    <property type="entry name" value="Amidase_dom"/>
</dbReference>
<dbReference type="SUPFAM" id="SSF75304">
    <property type="entry name" value="Amidase signature (AS) enzymes"/>
    <property type="match status" value="1"/>
</dbReference>
<dbReference type="Pfam" id="PF01425">
    <property type="entry name" value="Amidase"/>
    <property type="match status" value="1"/>
</dbReference>
<evidence type="ECO:0000259" key="2">
    <source>
        <dbReference type="Pfam" id="PF01425"/>
    </source>
</evidence>
<comment type="caution">
    <text evidence="3">The sequence shown here is derived from an EMBL/GenBank/DDBJ whole genome shotgun (WGS) entry which is preliminary data.</text>
</comment>
<evidence type="ECO:0000313" key="4">
    <source>
        <dbReference type="Proteomes" id="UP000295525"/>
    </source>
</evidence>
<dbReference type="PANTHER" id="PTHR11895">
    <property type="entry name" value="TRANSAMIDASE"/>
    <property type="match status" value="1"/>
</dbReference>
<dbReference type="Proteomes" id="UP000295525">
    <property type="component" value="Unassembled WGS sequence"/>
</dbReference>
<dbReference type="Gene3D" id="3.90.1300.10">
    <property type="entry name" value="Amidase signature (AS) domain"/>
    <property type="match status" value="1"/>
</dbReference>
<evidence type="ECO:0000256" key="1">
    <source>
        <dbReference type="ARBA" id="ARBA00009199"/>
    </source>
</evidence>
<keyword evidence="3" id="KW-0808">Transferase</keyword>
<dbReference type="RefSeq" id="WP_132584230.1">
    <property type="nucleotide sequence ID" value="NZ_SMAJ01000014.1"/>
</dbReference>
<keyword evidence="4" id="KW-1185">Reference proteome</keyword>
<dbReference type="OrthoDB" id="112488at2"/>
<dbReference type="EMBL" id="SMAJ01000014">
    <property type="protein sequence ID" value="TCT03722.1"/>
    <property type="molecule type" value="Genomic_DNA"/>
</dbReference>
<gene>
    <name evidence="3" type="ORF">EDC26_11428</name>
</gene>
<proteinExistence type="inferred from homology"/>